<dbReference type="OrthoDB" id="9772924at2"/>
<dbReference type="PANTHER" id="PTHR30290:SF9">
    <property type="entry name" value="OLIGOPEPTIDE-BINDING PROTEIN APPA"/>
    <property type="match status" value="1"/>
</dbReference>
<evidence type="ECO:0000259" key="5">
    <source>
        <dbReference type="Pfam" id="PF00496"/>
    </source>
</evidence>
<evidence type="ECO:0000313" key="6">
    <source>
        <dbReference type="EMBL" id="NBI05744.1"/>
    </source>
</evidence>
<dbReference type="InterPro" id="IPR039424">
    <property type="entry name" value="SBP_5"/>
</dbReference>
<organism evidence="6 7">
    <name type="scientific">Senegalia massiliensis</name>
    <dbReference type="NCBI Taxonomy" id="1720316"/>
    <lineage>
        <taxon>Bacteria</taxon>
        <taxon>Bacillati</taxon>
        <taxon>Bacillota</taxon>
        <taxon>Clostridia</taxon>
        <taxon>Eubacteriales</taxon>
        <taxon>Clostridiaceae</taxon>
        <taxon>Senegalia</taxon>
    </lineage>
</organism>
<dbReference type="PANTHER" id="PTHR30290">
    <property type="entry name" value="PERIPLASMIC BINDING COMPONENT OF ABC TRANSPORTER"/>
    <property type="match status" value="1"/>
</dbReference>
<dbReference type="Proteomes" id="UP000467132">
    <property type="component" value="Unassembled WGS sequence"/>
</dbReference>
<dbReference type="Gene3D" id="3.90.76.10">
    <property type="entry name" value="Dipeptide-binding Protein, Domain 1"/>
    <property type="match status" value="1"/>
</dbReference>
<comment type="similarity">
    <text evidence="1">Belongs to the bacterial solute-binding protein 5 family.</text>
</comment>
<evidence type="ECO:0000256" key="4">
    <source>
        <dbReference type="SAM" id="SignalP"/>
    </source>
</evidence>
<dbReference type="GO" id="GO:0015833">
    <property type="term" value="P:peptide transport"/>
    <property type="evidence" value="ECO:0007669"/>
    <property type="project" value="TreeGrafter"/>
</dbReference>
<dbReference type="EMBL" id="QXXA01000004">
    <property type="protein sequence ID" value="NBI05744.1"/>
    <property type="molecule type" value="Genomic_DNA"/>
</dbReference>
<evidence type="ECO:0000313" key="7">
    <source>
        <dbReference type="Proteomes" id="UP000467132"/>
    </source>
</evidence>
<gene>
    <name evidence="6" type="ORF">D3Z33_02600</name>
</gene>
<feature type="domain" description="Solute-binding protein family 5" evidence="5">
    <location>
        <begin position="84"/>
        <end position="443"/>
    </location>
</feature>
<dbReference type="GO" id="GO:0042597">
    <property type="term" value="C:periplasmic space"/>
    <property type="evidence" value="ECO:0007669"/>
    <property type="project" value="UniProtKB-ARBA"/>
</dbReference>
<dbReference type="SUPFAM" id="SSF53850">
    <property type="entry name" value="Periplasmic binding protein-like II"/>
    <property type="match status" value="1"/>
</dbReference>
<dbReference type="InterPro" id="IPR030678">
    <property type="entry name" value="Peptide/Ni-bd"/>
</dbReference>
<name>A0A845QUP2_9CLOT</name>
<protein>
    <submittedName>
        <fullName evidence="6">Peptide ABC transporter substrate-binding protein</fullName>
    </submittedName>
</protein>
<keyword evidence="3 4" id="KW-0732">Signal</keyword>
<keyword evidence="7" id="KW-1185">Reference proteome</keyword>
<dbReference type="PIRSF" id="PIRSF002741">
    <property type="entry name" value="MppA"/>
    <property type="match status" value="1"/>
</dbReference>
<feature type="chain" id="PRO_5038798596" evidence="4">
    <location>
        <begin position="22"/>
        <end position="562"/>
    </location>
</feature>
<keyword evidence="2" id="KW-0813">Transport</keyword>
<dbReference type="Gene3D" id="3.10.105.10">
    <property type="entry name" value="Dipeptide-binding Protein, Domain 3"/>
    <property type="match status" value="1"/>
</dbReference>
<dbReference type="Pfam" id="PF00496">
    <property type="entry name" value="SBP_bac_5"/>
    <property type="match status" value="1"/>
</dbReference>
<evidence type="ECO:0000256" key="1">
    <source>
        <dbReference type="ARBA" id="ARBA00005695"/>
    </source>
</evidence>
<feature type="signal peptide" evidence="4">
    <location>
        <begin position="1"/>
        <end position="21"/>
    </location>
</feature>
<reference evidence="6 7" key="1">
    <citation type="submission" date="2018-08" db="EMBL/GenBank/DDBJ databases">
        <title>Murine metabolic-syndrome-specific gut microbial biobank.</title>
        <authorList>
            <person name="Liu C."/>
        </authorList>
    </citation>
    <scope>NUCLEOTIDE SEQUENCE [LARGE SCALE GENOMIC DNA]</scope>
    <source>
        <strain evidence="6 7">583</strain>
    </source>
</reference>
<evidence type="ECO:0000256" key="3">
    <source>
        <dbReference type="ARBA" id="ARBA00022729"/>
    </source>
</evidence>
<dbReference type="GO" id="GO:1904680">
    <property type="term" value="F:peptide transmembrane transporter activity"/>
    <property type="evidence" value="ECO:0007669"/>
    <property type="project" value="TreeGrafter"/>
</dbReference>
<dbReference type="RefSeq" id="WP_160196235.1">
    <property type="nucleotide sequence ID" value="NZ_QXXA01000004.1"/>
</dbReference>
<dbReference type="Gene3D" id="3.40.190.10">
    <property type="entry name" value="Periplasmic binding protein-like II"/>
    <property type="match status" value="1"/>
</dbReference>
<sequence length="562" mass="65801">MKKQKIKILSIIMLISFILTACTSTGGNNGEDEKQYEKASGGEIRIPISNVENMNPLLSENESLYSFYDLIYEGLFRFNNEHDIENLLAKNYSIKNEGRTINIELRSDVKWHDGESFTSEDVKFTLDMLRHAFKNKEYRDILSKYDKLIKPEDIEHIYNVNVIDEKNIEIDFDRSFSNSIETLSFPIFPSHQLSDEEENFSYDKFLESAEDFMAIGTGPYKISEYNKGESIVLEHNESWWNEEKPYIKNIKGIILKEDEFKKAFEDKKIDVLKTTFKSFDDFKNNNDVKIHEYPSNDFDLLGFNFKNDIFKGKEGKAIRKSIAYAIDREEIIEKVYNGNSTKARLPLLNNSYLINEENNNYEYNVKKAKKILKDAGFKKTGDKKLKFKLITNSNDKYRKETADMIVEYLEEIGMEIEKIYQEDIEKMMSEIEKGDFDISLLGLELSESPNLAFAFHSEKIKDGTNFISYKNKDMDKLLVEAFSAKDRKIKKEKYFEMQKILLEDLPYVGLFFTNNALIMDERIKGDIDPLEYGMYNNIQKWFIPKELQENKTEENTGGEKQD</sequence>
<dbReference type="PROSITE" id="PS51257">
    <property type="entry name" value="PROKAR_LIPOPROTEIN"/>
    <property type="match status" value="1"/>
</dbReference>
<dbReference type="CDD" id="cd08513">
    <property type="entry name" value="PBP2_thermophilic_Hb8_like"/>
    <property type="match status" value="1"/>
</dbReference>
<dbReference type="InterPro" id="IPR000914">
    <property type="entry name" value="SBP_5_dom"/>
</dbReference>
<dbReference type="AlphaFoldDB" id="A0A845QUP2"/>
<accession>A0A845QUP2</accession>
<comment type="caution">
    <text evidence="6">The sequence shown here is derived from an EMBL/GenBank/DDBJ whole genome shotgun (WGS) entry which is preliminary data.</text>
</comment>
<evidence type="ECO:0000256" key="2">
    <source>
        <dbReference type="ARBA" id="ARBA00022448"/>
    </source>
</evidence>
<proteinExistence type="inferred from homology"/>
<dbReference type="GO" id="GO:0043190">
    <property type="term" value="C:ATP-binding cassette (ABC) transporter complex"/>
    <property type="evidence" value="ECO:0007669"/>
    <property type="project" value="InterPro"/>
</dbReference>